<dbReference type="HOGENOM" id="CLU_3225101_0_0_1"/>
<dbReference type="STRING" id="6239.F13E9.19.1"/>
<reference evidence="2 3" key="1">
    <citation type="journal article" date="1998" name="Science">
        <title>Genome sequence of the nematode C. elegans: a platform for investigating biology.</title>
        <authorList>
            <consortium name="The C. elegans sequencing consortium"/>
            <person name="Sulson J.E."/>
            <person name="Waterston R."/>
        </authorList>
    </citation>
    <scope>NUCLEOTIDE SEQUENCE [LARGE SCALE GENOMIC DNA]</scope>
    <source>
        <strain evidence="2 3">Bristol N2</strain>
    </source>
</reference>
<dbReference type="KEGG" id="cel:CELE_F13E9.19"/>
<accession>D3KFU2</accession>
<dbReference type="RefSeq" id="NP_001255514.1">
    <property type="nucleotide sequence ID" value="NM_001268585.1"/>
</dbReference>
<feature type="chain" id="PRO_5003047528" evidence="1">
    <location>
        <begin position="17"/>
        <end position="44"/>
    </location>
</feature>
<dbReference type="PaxDb" id="6239-F13E9.19"/>
<evidence type="ECO:0000313" key="4">
    <source>
        <dbReference type="WormBase" id="F13E9.19"/>
    </source>
</evidence>
<dbReference type="EMBL" id="BX284604">
    <property type="protein sequence ID" value="CBJ25064.1"/>
    <property type="molecule type" value="Genomic_DNA"/>
</dbReference>
<dbReference type="CTD" id="13197969"/>
<name>D3KFU2_CAEEL</name>
<dbReference type="Bgee" id="WBGene00194922">
    <property type="expression patterns" value="Expressed in pharyngeal muscle cell (C elegans) and 1 other cell type or tissue"/>
</dbReference>
<dbReference type="WormBase" id="F13E9.19">
    <property type="protein sequence ID" value="CE44479"/>
    <property type="gene ID" value="WBGene00194922"/>
</dbReference>
<organism evidence="2 3">
    <name type="scientific">Caenorhabditis elegans</name>
    <dbReference type="NCBI Taxonomy" id="6239"/>
    <lineage>
        <taxon>Eukaryota</taxon>
        <taxon>Metazoa</taxon>
        <taxon>Ecdysozoa</taxon>
        <taxon>Nematoda</taxon>
        <taxon>Chromadorea</taxon>
        <taxon>Rhabditida</taxon>
        <taxon>Rhabditina</taxon>
        <taxon>Rhabditomorpha</taxon>
        <taxon>Rhabditoidea</taxon>
        <taxon>Rhabditidae</taxon>
        <taxon>Peloderinae</taxon>
        <taxon>Caenorhabditis</taxon>
    </lineage>
</organism>
<feature type="signal peptide" evidence="1">
    <location>
        <begin position="1"/>
        <end position="16"/>
    </location>
</feature>
<protein>
    <submittedName>
        <fullName evidence="2">Secreted protein</fullName>
    </submittedName>
</protein>
<dbReference type="AlphaFoldDB" id="D3KFU2"/>
<evidence type="ECO:0000313" key="2">
    <source>
        <dbReference type="EMBL" id="CBJ25064.1"/>
    </source>
</evidence>
<proteinExistence type="predicted"/>
<evidence type="ECO:0000313" key="3">
    <source>
        <dbReference type="Proteomes" id="UP000001940"/>
    </source>
</evidence>
<dbReference type="Proteomes" id="UP000001940">
    <property type="component" value="Chromosome IV"/>
</dbReference>
<dbReference type="AGR" id="WB:WBGene00194922"/>
<dbReference type="InParanoid" id="D3KFU2"/>
<evidence type="ECO:0000256" key="1">
    <source>
        <dbReference type="SAM" id="SignalP"/>
    </source>
</evidence>
<keyword evidence="1" id="KW-0732">Signal</keyword>
<sequence length="44" mass="5075">MPWRSSLWILCHSTTGIQICGASAGIQKRRRLSRHCYAFPSRNK</sequence>
<keyword evidence="3" id="KW-1185">Reference proteome</keyword>
<gene>
    <name evidence="2" type="ORF">CELE_F13E9.19</name>
    <name evidence="2 4" type="ORF">F13E9.19</name>
</gene>
<dbReference type="GeneID" id="13197969"/>